<proteinExistence type="predicted"/>
<reference evidence="2" key="1">
    <citation type="submission" date="2014-09" db="EMBL/GenBank/DDBJ databases">
        <authorList>
            <person name="Magalhaes I.L.F."/>
            <person name="Oliveira U."/>
            <person name="Santos F.R."/>
            <person name="Vidigal T.H.D.A."/>
            <person name="Brescovit A.D."/>
            <person name="Santos A.J."/>
        </authorList>
    </citation>
    <scope>NUCLEOTIDE SEQUENCE</scope>
    <source>
        <tissue evidence="2">Shoot tissue taken approximately 20 cm above the soil surface</tissue>
    </source>
</reference>
<protein>
    <submittedName>
        <fullName evidence="2">Uncharacterized protein</fullName>
    </submittedName>
</protein>
<dbReference type="AlphaFoldDB" id="A0A0A9FX07"/>
<accession>A0A0A9FX07</accession>
<sequence length="52" mass="5930">MSCSLSKILGILGIKQTACTHQVYYYKHRRSDRKPASFTPSSNRNNHIIHGI</sequence>
<name>A0A0A9FX07_ARUDO</name>
<organism evidence="2">
    <name type="scientific">Arundo donax</name>
    <name type="common">Giant reed</name>
    <name type="synonym">Donax arundinaceus</name>
    <dbReference type="NCBI Taxonomy" id="35708"/>
    <lineage>
        <taxon>Eukaryota</taxon>
        <taxon>Viridiplantae</taxon>
        <taxon>Streptophyta</taxon>
        <taxon>Embryophyta</taxon>
        <taxon>Tracheophyta</taxon>
        <taxon>Spermatophyta</taxon>
        <taxon>Magnoliopsida</taxon>
        <taxon>Liliopsida</taxon>
        <taxon>Poales</taxon>
        <taxon>Poaceae</taxon>
        <taxon>PACMAD clade</taxon>
        <taxon>Arundinoideae</taxon>
        <taxon>Arundineae</taxon>
        <taxon>Arundo</taxon>
    </lineage>
</organism>
<dbReference type="EMBL" id="GBRH01181099">
    <property type="protein sequence ID" value="JAE16797.1"/>
    <property type="molecule type" value="Transcribed_RNA"/>
</dbReference>
<feature type="region of interest" description="Disordered" evidence="1">
    <location>
        <begin position="32"/>
        <end position="52"/>
    </location>
</feature>
<evidence type="ECO:0000256" key="1">
    <source>
        <dbReference type="SAM" id="MobiDB-lite"/>
    </source>
</evidence>
<reference evidence="2" key="2">
    <citation type="journal article" date="2015" name="Data Brief">
        <title>Shoot transcriptome of the giant reed, Arundo donax.</title>
        <authorList>
            <person name="Barrero R.A."/>
            <person name="Guerrero F.D."/>
            <person name="Moolhuijzen P."/>
            <person name="Goolsby J.A."/>
            <person name="Tidwell J."/>
            <person name="Bellgard S.E."/>
            <person name="Bellgard M.I."/>
        </authorList>
    </citation>
    <scope>NUCLEOTIDE SEQUENCE</scope>
    <source>
        <tissue evidence="2">Shoot tissue taken approximately 20 cm above the soil surface</tissue>
    </source>
</reference>
<evidence type="ECO:0000313" key="2">
    <source>
        <dbReference type="EMBL" id="JAE16797.1"/>
    </source>
</evidence>